<evidence type="ECO:0000256" key="9">
    <source>
        <dbReference type="ARBA" id="ARBA00023273"/>
    </source>
</evidence>
<dbReference type="GO" id="GO:0005216">
    <property type="term" value="F:monoatomic ion channel activity"/>
    <property type="evidence" value="ECO:0007669"/>
    <property type="project" value="InterPro"/>
</dbReference>
<evidence type="ECO:0000256" key="6">
    <source>
        <dbReference type="ARBA" id="ARBA00022989"/>
    </source>
</evidence>
<organism evidence="15 16">
    <name type="scientific">Electrophorus voltai</name>
    <dbReference type="NCBI Taxonomy" id="2609070"/>
    <lineage>
        <taxon>Eukaryota</taxon>
        <taxon>Metazoa</taxon>
        <taxon>Chordata</taxon>
        <taxon>Craniata</taxon>
        <taxon>Vertebrata</taxon>
        <taxon>Euteleostomi</taxon>
        <taxon>Actinopterygii</taxon>
        <taxon>Neopterygii</taxon>
        <taxon>Teleostei</taxon>
        <taxon>Ostariophysi</taxon>
        <taxon>Gymnotiformes</taxon>
        <taxon>Gymnotoidei</taxon>
        <taxon>Gymnotidae</taxon>
        <taxon>Electrophorus</taxon>
    </lineage>
</organism>
<dbReference type="PANTHER" id="PTHR16311:SF3">
    <property type="entry name" value="THROMBOSPONDIN TYPE-1 DOMAIN-CONTAINING PROTEIN 1"/>
    <property type="match status" value="1"/>
</dbReference>
<dbReference type="InterPro" id="IPR035892">
    <property type="entry name" value="C2_domain_sf"/>
</dbReference>
<evidence type="ECO:0000259" key="14">
    <source>
        <dbReference type="PROSITE" id="PS51182"/>
    </source>
</evidence>
<dbReference type="InterPro" id="IPR056218">
    <property type="entry name" value="THSD1_D2"/>
</dbReference>
<feature type="domain" description="Tyrosine specific protein phosphatases" evidence="12">
    <location>
        <begin position="1124"/>
        <end position="1184"/>
    </location>
</feature>
<keyword evidence="16" id="KW-1185">Reference proteome</keyword>
<dbReference type="Pfam" id="PF10409">
    <property type="entry name" value="PTEN_C2"/>
    <property type="match status" value="1"/>
</dbReference>
<dbReference type="InterPro" id="IPR003595">
    <property type="entry name" value="Tyr_Pase_cat"/>
</dbReference>
<accession>A0AAD8ZN58</accession>
<dbReference type="InterPro" id="IPR036383">
    <property type="entry name" value="TSP1_rpt_sf"/>
</dbReference>
<evidence type="ECO:0000259" key="13">
    <source>
        <dbReference type="PROSITE" id="PS51181"/>
    </source>
</evidence>
<gene>
    <name evidence="15" type="ORF">P4O66_005714</name>
</gene>
<dbReference type="InterPro" id="IPR014020">
    <property type="entry name" value="Tensin_C2-dom"/>
</dbReference>
<dbReference type="PROSITE" id="PS51182">
    <property type="entry name" value="C2_TENSIN"/>
    <property type="match status" value="1"/>
</dbReference>
<dbReference type="InterPro" id="IPR056219">
    <property type="entry name" value="THSD1_D3"/>
</dbReference>
<dbReference type="Gene3D" id="2.60.40.1110">
    <property type="match status" value="1"/>
</dbReference>
<dbReference type="SUPFAM" id="SSF49562">
    <property type="entry name" value="C2 domain (Calcium/lipid-binding domain, CaLB)"/>
    <property type="match status" value="1"/>
</dbReference>
<dbReference type="Pfam" id="PF00520">
    <property type="entry name" value="Ion_trans"/>
    <property type="match status" value="1"/>
</dbReference>
<feature type="non-terminal residue" evidence="15">
    <location>
        <position position="1300"/>
    </location>
</feature>
<dbReference type="InterPro" id="IPR045102">
    <property type="entry name" value="PTP_VSP_TPTE"/>
</dbReference>
<comment type="caution">
    <text evidence="15">The sequence shown here is derived from an EMBL/GenBank/DDBJ whole genome shotgun (WGS) entry which is preliminary data.</text>
</comment>
<keyword evidence="6 11" id="KW-1133">Transmembrane helix</keyword>
<dbReference type="PROSITE" id="PS50056">
    <property type="entry name" value="TYR_PHOSPHATASE_2"/>
    <property type="match status" value="1"/>
</dbReference>
<dbReference type="InterPro" id="IPR029023">
    <property type="entry name" value="Tensin_phosphatase"/>
</dbReference>
<dbReference type="SMART" id="SM00404">
    <property type="entry name" value="PTPc_motif"/>
    <property type="match status" value="1"/>
</dbReference>
<keyword evidence="9" id="KW-0966">Cell projection</keyword>
<dbReference type="PROSITE" id="PS00383">
    <property type="entry name" value="TYR_PHOSPHATASE_1"/>
    <property type="match status" value="1"/>
</dbReference>
<dbReference type="SUPFAM" id="SSF52799">
    <property type="entry name" value="(Phosphotyrosine protein) phosphatases II"/>
    <property type="match status" value="1"/>
</dbReference>
<dbReference type="Gene3D" id="3.90.190.10">
    <property type="entry name" value="Protein tyrosine phosphatase superfamily"/>
    <property type="match status" value="1"/>
</dbReference>
<dbReference type="Pfam" id="PF22785">
    <property type="entry name" value="Tc-R-P"/>
    <property type="match status" value="1"/>
</dbReference>
<dbReference type="PANTHER" id="PTHR16311">
    <property type="entry name" value="THROMBOSPONDIN TYPE I DOMAIN-CONTAINING 1"/>
    <property type="match status" value="1"/>
</dbReference>
<evidence type="ECO:0000256" key="8">
    <source>
        <dbReference type="ARBA" id="ARBA00023157"/>
    </source>
</evidence>
<dbReference type="Pfam" id="PF24310">
    <property type="entry name" value="THSD1_D2"/>
    <property type="match status" value="1"/>
</dbReference>
<feature type="region of interest" description="Disordered" evidence="10">
    <location>
        <begin position="648"/>
        <end position="749"/>
    </location>
</feature>
<dbReference type="FunFam" id="2.20.100.10:FF:000001">
    <property type="entry name" value="semaphorin-5A isoform X1"/>
    <property type="match status" value="1"/>
</dbReference>
<comment type="similarity">
    <text evidence="3">Belongs to the PTEN phosphatase protein family.</text>
</comment>
<evidence type="ECO:0000256" key="11">
    <source>
        <dbReference type="SAM" id="Phobius"/>
    </source>
</evidence>
<dbReference type="GO" id="GO:0016791">
    <property type="term" value="F:phosphatase activity"/>
    <property type="evidence" value="ECO:0007669"/>
    <property type="project" value="UniProtKB-ARBA"/>
</dbReference>
<evidence type="ECO:0000256" key="7">
    <source>
        <dbReference type="ARBA" id="ARBA00023136"/>
    </source>
</evidence>
<feature type="transmembrane region" description="Helical" evidence="11">
    <location>
        <begin position="367"/>
        <end position="389"/>
    </location>
</feature>
<reference evidence="15" key="1">
    <citation type="submission" date="2023-03" db="EMBL/GenBank/DDBJ databases">
        <title>Electrophorus voltai genome.</title>
        <authorList>
            <person name="Bian C."/>
        </authorList>
    </citation>
    <scope>NUCLEOTIDE SEQUENCE</scope>
    <source>
        <strain evidence="15">CB-2022</strain>
        <tissue evidence="15">Muscle</tissue>
    </source>
</reference>
<dbReference type="InterPro" id="IPR056217">
    <property type="entry name" value="THSD1_N"/>
</dbReference>
<dbReference type="PROSITE" id="PS50092">
    <property type="entry name" value="TSP1"/>
    <property type="match status" value="1"/>
</dbReference>
<dbReference type="InterPro" id="IPR000884">
    <property type="entry name" value="TSP1_rpt"/>
</dbReference>
<evidence type="ECO:0000256" key="2">
    <source>
        <dbReference type="ARBA" id="ARBA00004316"/>
    </source>
</evidence>
<feature type="transmembrane region" description="Helical" evidence="11">
    <location>
        <begin position="940"/>
        <end position="958"/>
    </location>
</feature>
<dbReference type="InterPro" id="IPR005821">
    <property type="entry name" value="Ion_trans_dom"/>
</dbReference>
<proteinExistence type="inferred from homology"/>
<dbReference type="GO" id="GO:0042995">
    <property type="term" value="C:cell projection"/>
    <property type="evidence" value="ECO:0007669"/>
    <property type="project" value="UniProtKB-SubCell"/>
</dbReference>
<feature type="transmembrane region" description="Helical" evidence="11">
    <location>
        <begin position="970"/>
        <end position="989"/>
    </location>
</feature>
<dbReference type="InterPro" id="IPR027359">
    <property type="entry name" value="Volt_channel_dom_sf"/>
</dbReference>
<dbReference type="Gene3D" id="1.20.120.350">
    <property type="entry name" value="Voltage-gated potassium channels. Chain C"/>
    <property type="match status" value="1"/>
</dbReference>
<feature type="domain" description="Phosphatase tensin-type" evidence="13">
    <location>
        <begin position="1039"/>
        <end position="1215"/>
    </location>
</feature>
<dbReference type="Proteomes" id="UP001239994">
    <property type="component" value="Unassembled WGS sequence"/>
</dbReference>
<dbReference type="InterPro" id="IPR029021">
    <property type="entry name" value="Prot-tyrosine_phosphatase-like"/>
</dbReference>
<dbReference type="Gene3D" id="2.20.100.10">
    <property type="entry name" value="Thrombospondin type-1 (TSP1) repeat"/>
    <property type="match status" value="1"/>
</dbReference>
<evidence type="ECO:0000256" key="10">
    <source>
        <dbReference type="SAM" id="MobiDB-lite"/>
    </source>
</evidence>
<name>A0AAD8ZN58_9TELE</name>
<evidence type="ECO:0000256" key="5">
    <source>
        <dbReference type="ARBA" id="ARBA00022801"/>
    </source>
</evidence>
<feature type="region of interest" description="Disordered" evidence="10">
    <location>
        <begin position="557"/>
        <end position="591"/>
    </location>
</feature>
<dbReference type="Pfam" id="PF00090">
    <property type="entry name" value="TSP_1"/>
    <property type="match status" value="1"/>
</dbReference>
<dbReference type="InterPro" id="IPR000387">
    <property type="entry name" value="Tyr_Pase_dom"/>
</dbReference>
<evidence type="ECO:0000256" key="4">
    <source>
        <dbReference type="ARBA" id="ARBA00022692"/>
    </source>
</evidence>
<dbReference type="CDD" id="cd14510">
    <property type="entry name" value="PTP_VSP_TPTE"/>
    <property type="match status" value="1"/>
</dbReference>
<comment type="subcellular location">
    <subcellularLocation>
        <location evidence="2">Cell projection</location>
    </subcellularLocation>
    <subcellularLocation>
        <location evidence="1">Membrane</location>
        <topology evidence="1">Multi-pass membrane protein</topology>
    </subcellularLocation>
</comment>
<dbReference type="Pfam" id="PF24311">
    <property type="entry name" value="THSD1_D3"/>
    <property type="match status" value="1"/>
</dbReference>
<protein>
    <recommendedName>
        <fullName evidence="17">Phosphatidylinositol-3,4,5-trisphosphate 3-phosphatase</fullName>
    </recommendedName>
</protein>
<dbReference type="SMART" id="SM00209">
    <property type="entry name" value="TSP1"/>
    <property type="match status" value="1"/>
</dbReference>
<evidence type="ECO:0000313" key="16">
    <source>
        <dbReference type="Proteomes" id="UP001239994"/>
    </source>
</evidence>
<evidence type="ECO:0000256" key="1">
    <source>
        <dbReference type="ARBA" id="ARBA00004141"/>
    </source>
</evidence>
<dbReference type="InterPro" id="IPR038877">
    <property type="entry name" value="THSD1"/>
</dbReference>
<dbReference type="EMBL" id="JAROKS010000010">
    <property type="protein sequence ID" value="KAK1800495.1"/>
    <property type="molecule type" value="Genomic_DNA"/>
</dbReference>
<dbReference type="Pfam" id="PF24306">
    <property type="entry name" value="THSD1_N"/>
    <property type="match status" value="1"/>
</dbReference>
<dbReference type="SUPFAM" id="SSF82895">
    <property type="entry name" value="TSP-1 type 1 repeat"/>
    <property type="match status" value="1"/>
</dbReference>
<evidence type="ECO:0008006" key="17">
    <source>
        <dbReference type="Google" id="ProtNLM"/>
    </source>
</evidence>
<evidence type="ECO:0000259" key="12">
    <source>
        <dbReference type="PROSITE" id="PS50056"/>
    </source>
</evidence>
<keyword evidence="8" id="KW-1015">Disulfide bond</keyword>
<dbReference type="GO" id="GO:0016020">
    <property type="term" value="C:membrane"/>
    <property type="evidence" value="ECO:0007669"/>
    <property type="project" value="UniProtKB-SubCell"/>
</dbReference>
<dbReference type="PROSITE" id="PS51181">
    <property type="entry name" value="PPASE_TENSIN"/>
    <property type="match status" value="1"/>
</dbReference>
<keyword evidence="4 11" id="KW-0812">Transmembrane</keyword>
<feature type="region of interest" description="Disordered" evidence="10">
    <location>
        <begin position="398"/>
        <end position="419"/>
    </location>
</feature>
<dbReference type="GO" id="GO:0071944">
    <property type="term" value="C:cell periphery"/>
    <property type="evidence" value="ECO:0007669"/>
    <property type="project" value="TreeGrafter"/>
</dbReference>
<evidence type="ECO:0000313" key="15">
    <source>
        <dbReference type="EMBL" id="KAK1800495.1"/>
    </source>
</evidence>
<evidence type="ECO:0000256" key="3">
    <source>
        <dbReference type="ARBA" id="ARBA00007881"/>
    </source>
</evidence>
<feature type="domain" description="C2 tensin-type" evidence="14">
    <location>
        <begin position="1222"/>
        <end position="1300"/>
    </location>
</feature>
<feature type="transmembrane region" description="Helical" evidence="11">
    <location>
        <begin position="895"/>
        <end position="920"/>
    </location>
</feature>
<keyword evidence="7 11" id="KW-0472">Membrane</keyword>
<dbReference type="FunFam" id="3.90.190.10:FF:000053">
    <property type="entry name" value="Phosphatidylinositol 3,4,5-trisphosphate 3-phosphatase TPTE2"/>
    <property type="match status" value="1"/>
</dbReference>
<sequence length="1300" mass="145833">MTDSEQTMALVDVDRNETMLTKSLPFNQSQGSLEFDCTCFLYAGNFSFRLDQTDHKGMSNIATNWWSPVLRVQWPTFHLGVERAGPNRSSDGFQIAISTNDHFHACPDSKGSSLYLEVNYLEHNQIGKNAVNKVRSQQWRDIEVARSQHVGLDCASPLTDRGFVQVALRSRHTNQDIKSSGPLYLSRIFSYKLLVKNAYKDRCESTVVVRLLPPPCSVTTGKVLLYKEARAATEQALPVEMAFHFLGQGENETEFNCSIFDLGRNKYCFHFALDRQSPSSAHACVIVQRNAVDMWGPWQTWSGCSVTCGEGVRERMRECLLPSGGGMQCTGMVREQSLCSLEDCTGGVLVPSSPSPPPLGSPLGENLVVVAGISLCLVVILVTILITVWRKLCHTPKRSSVRRESMHPPSGRKNSDEASICRHSLQRPSFSESVQAVVLQKGLTLPAPVGPASDKGVLARQQSVCLPTSLSQDPERMSPSGQKIMPPIFGYRLAQQQLKEMKKKGLKEATKVYHVSQSPVDDIMLEATASTSAGLTPVPQELERPEEPNDHFHKSHLPEPICSHKNSTTPLDRLSPKGEPMTWKASFSRREERQERTAQWVATVERSRLGSPKNPNFRRTCSFNESNLQQAPPPRPFRERSLTQVVPRQIPEGSCRARTWEQAIPEQEDSSRTKSRTPESLNDQRWRPWVGTSPGKSKPALVYSGTSSLTKNPLGGRRALGQAPTFGSDQAERVEQSRSRRGPSPIQRNILARKMREGNASGSNQRQRSATFSICEPHGGRCRSLPLSADYSSSYGLTEAEHCMMDISAYLGEEVRQEVSEYWNILSACSFCLLKPCTLSTGAQITSVVNEQVSTGTRQCQYRNRVMEEAQVRIDDGKEEKAEPDTMYYRIRKSIAPFVMSFGFRVFGLVLIIVDIGLVIADLSLTADDRGNVGATLEAISLVISFFFLVDVLLRIYVEGFKEYFSSKLNVVDAFIVIITLTVTMFYTFSDLSGGTHIPRLVTFLRSLRIVILVRIFRLASQKQQLEKATRRMVSENKRRYQKDGFDLDLTYVTDRVIAMSFPSSGKQALYRNPIREVARFLDTKHPDHYKVYNLCSEKGYDPKFFHYRVERVMIDDHNVPSLEDMLRYTASVREWMAADSHNVIAIHCKGGKGRTGTMVCTWLIDSDQFESAQDSLDYFGERRTDKSMSSKFQGVETPSQSRYVGYYEMMKNKYSRQLPPPKTLKIKSFRIHSVAGVGKGNGSDLKVQIIVKKERVFQCICPKQEKCTLFPDAGNNAVVISLLEGPVVCGDVKVMFESS</sequence>
<dbReference type="SUPFAM" id="SSF81324">
    <property type="entry name" value="Voltage-gated potassium channels"/>
    <property type="match status" value="1"/>
</dbReference>
<dbReference type="InterPro" id="IPR016130">
    <property type="entry name" value="Tyr_Pase_AS"/>
</dbReference>
<keyword evidence="5" id="KW-0378">Hydrolase</keyword>